<sequence length="282" mass="31812">MIGMFVATLPYRVQLDPNGSFEQLVEQVRDRCLSILEHSHYPLQHIIGSHHAPAFLETMFDYITIDSAMEQVNLGGTMLESVALEQSDSITKFDMMVTFVHKELTGISCSLVCSQDLFDDGTVQLMADRFSCLLHHLFNSALFSIEKQPLHQLSLLLPHEQLLIDAMKNNDSHRPPSTDQTISQLFCEKGSSYSQKVAVDLDEQSLTYSELLVYAQHLAVVLIDTHGVKVGDVVCQCVERSILMVSFFGALLGEGRTFGHAIICCFWSRVFVLFNDWFLESR</sequence>
<protein>
    <recommendedName>
        <fullName evidence="1">Condensation domain-containing protein</fullName>
    </recommendedName>
</protein>
<dbReference type="GO" id="GO:0005737">
    <property type="term" value="C:cytoplasm"/>
    <property type="evidence" value="ECO:0007669"/>
    <property type="project" value="TreeGrafter"/>
</dbReference>
<organism evidence="2 3">
    <name type="scientific">Adineta ricciae</name>
    <name type="common">Rotifer</name>
    <dbReference type="NCBI Taxonomy" id="249248"/>
    <lineage>
        <taxon>Eukaryota</taxon>
        <taxon>Metazoa</taxon>
        <taxon>Spiralia</taxon>
        <taxon>Gnathifera</taxon>
        <taxon>Rotifera</taxon>
        <taxon>Eurotatoria</taxon>
        <taxon>Bdelloidea</taxon>
        <taxon>Adinetida</taxon>
        <taxon>Adinetidae</taxon>
        <taxon>Adineta</taxon>
    </lineage>
</organism>
<dbReference type="EMBL" id="CAJNOR010000984">
    <property type="protein sequence ID" value="CAF1050597.1"/>
    <property type="molecule type" value="Genomic_DNA"/>
</dbReference>
<dbReference type="PANTHER" id="PTHR45527:SF1">
    <property type="entry name" value="FATTY ACID SYNTHASE"/>
    <property type="match status" value="1"/>
</dbReference>
<dbReference type="GO" id="GO:0003824">
    <property type="term" value="F:catalytic activity"/>
    <property type="evidence" value="ECO:0007669"/>
    <property type="project" value="InterPro"/>
</dbReference>
<dbReference type="GO" id="GO:0043041">
    <property type="term" value="P:amino acid activation for nonribosomal peptide biosynthetic process"/>
    <property type="evidence" value="ECO:0007669"/>
    <property type="project" value="TreeGrafter"/>
</dbReference>
<dbReference type="SUPFAM" id="SSF52777">
    <property type="entry name" value="CoA-dependent acyltransferases"/>
    <property type="match status" value="1"/>
</dbReference>
<evidence type="ECO:0000259" key="1">
    <source>
        <dbReference type="Pfam" id="PF00668"/>
    </source>
</evidence>
<reference evidence="2" key="1">
    <citation type="submission" date="2021-02" db="EMBL/GenBank/DDBJ databases">
        <authorList>
            <person name="Nowell W R."/>
        </authorList>
    </citation>
    <scope>NUCLEOTIDE SEQUENCE</scope>
</reference>
<dbReference type="Pfam" id="PF00668">
    <property type="entry name" value="Condensation"/>
    <property type="match status" value="1"/>
</dbReference>
<evidence type="ECO:0000313" key="3">
    <source>
        <dbReference type="Proteomes" id="UP000663828"/>
    </source>
</evidence>
<dbReference type="Gene3D" id="3.30.559.30">
    <property type="entry name" value="Nonribosomal peptide synthetase, condensation domain"/>
    <property type="match status" value="1"/>
</dbReference>
<name>A0A814KG59_ADIRI</name>
<feature type="domain" description="Condensation" evidence="1">
    <location>
        <begin position="1"/>
        <end position="139"/>
    </location>
</feature>
<dbReference type="InterPro" id="IPR042099">
    <property type="entry name" value="ANL_N_sf"/>
</dbReference>
<proteinExistence type="predicted"/>
<dbReference type="Proteomes" id="UP000663828">
    <property type="component" value="Unassembled WGS sequence"/>
</dbReference>
<dbReference type="Gene3D" id="3.40.50.12780">
    <property type="entry name" value="N-terminal domain of ligase-like"/>
    <property type="match status" value="1"/>
</dbReference>
<dbReference type="GO" id="GO:0044550">
    <property type="term" value="P:secondary metabolite biosynthetic process"/>
    <property type="evidence" value="ECO:0007669"/>
    <property type="project" value="TreeGrafter"/>
</dbReference>
<dbReference type="SUPFAM" id="SSF56801">
    <property type="entry name" value="Acetyl-CoA synthetase-like"/>
    <property type="match status" value="1"/>
</dbReference>
<dbReference type="AlphaFoldDB" id="A0A814KG59"/>
<keyword evidence="3" id="KW-1185">Reference proteome</keyword>
<dbReference type="GO" id="GO:0031177">
    <property type="term" value="F:phosphopantetheine binding"/>
    <property type="evidence" value="ECO:0007669"/>
    <property type="project" value="TreeGrafter"/>
</dbReference>
<comment type="caution">
    <text evidence="2">The sequence shown here is derived from an EMBL/GenBank/DDBJ whole genome shotgun (WGS) entry which is preliminary data.</text>
</comment>
<accession>A0A814KG59</accession>
<dbReference type="PANTHER" id="PTHR45527">
    <property type="entry name" value="NONRIBOSOMAL PEPTIDE SYNTHETASE"/>
    <property type="match status" value="1"/>
</dbReference>
<evidence type="ECO:0000313" key="2">
    <source>
        <dbReference type="EMBL" id="CAF1050597.1"/>
    </source>
</evidence>
<dbReference type="InterPro" id="IPR001242">
    <property type="entry name" value="Condensation_dom"/>
</dbReference>
<gene>
    <name evidence="2" type="ORF">XAT740_LOCUS15751</name>
</gene>